<keyword evidence="3" id="KW-1185">Reference proteome</keyword>
<evidence type="ECO:0000313" key="3">
    <source>
        <dbReference type="Proteomes" id="UP000186817"/>
    </source>
</evidence>
<accession>A0A1Q9D080</accession>
<gene>
    <name evidence="2" type="ORF">AK812_SmicGene30087</name>
</gene>
<proteinExistence type="predicted"/>
<name>A0A1Q9D080_SYMMI</name>
<protein>
    <submittedName>
        <fullName evidence="2">Uncharacterized protein</fullName>
    </submittedName>
</protein>
<sequence length="267" mass="28717">MQDSENPVSLDMPMLAEDVDAATQLESVGGSGVANLLCVPLSSPESAGATQMDTPSPVPEASGSEALINPEPSAHPALETPPRTEGSASASPEFPTPPSSEIREVLSKLVETGPAVDPYMEVTSRDDQSPIGLPLMALKSRVQQQVLAIYHLFLCLDYPPRKPSEQRRTIEGALLQPLLEQMIQGLMEDFLLHQAESGMRYSVSGPLRIPRPSECHTIVRLLESQEFNTLPAGLPEPKPLQFLNCKGQKKRPAAAGSMLLVCTGFVV</sequence>
<evidence type="ECO:0000313" key="2">
    <source>
        <dbReference type="EMBL" id="OLP88560.1"/>
    </source>
</evidence>
<feature type="region of interest" description="Disordered" evidence="1">
    <location>
        <begin position="43"/>
        <end position="100"/>
    </location>
</feature>
<organism evidence="2 3">
    <name type="scientific">Symbiodinium microadriaticum</name>
    <name type="common">Dinoflagellate</name>
    <name type="synonym">Zooxanthella microadriatica</name>
    <dbReference type="NCBI Taxonomy" id="2951"/>
    <lineage>
        <taxon>Eukaryota</taxon>
        <taxon>Sar</taxon>
        <taxon>Alveolata</taxon>
        <taxon>Dinophyceae</taxon>
        <taxon>Suessiales</taxon>
        <taxon>Symbiodiniaceae</taxon>
        <taxon>Symbiodinium</taxon>
    </lineage>
</organism>
<feature type="compositionally biased region" description="Polar residues" evidence="1">
    <location>
        <begin position="43"/>
        <end position="54"/>
    </location>
</feature>
<dbReference type="AlphaFoldDB" id="A0A1Q9D080"/>
<dbReference type="EMBL" id="LSRX01000806">
    <property type="protein sequence ID" value="OLP88560.1"/>
    <property type="molecule type" value="Genomic_DNA"/>
</dbReference>
<comment type="caution">
    <text evidence="2">The sequence shown here is derived from an EMBL/GenBank/DDBJ whole genome shotgun (WGS) entry which is preliminary data.</text>
</comment>
<dbReference type="Proteomes" id="UP000186817">
    <property type="component" value="Unassembled WGS sequence"/>
</dbReference>
<reference evidence="2 3" key="1">
    <citation type="submission" date="2016-02" db="EMBL/GenBank/DDBJ databases">
        <title>Genome analysis of coral dinoflagellate symbionts highlights evolutionary adaptations to a symbiotic lifestyle.</title>
        <authorList>
            <person name="Aranda M."/>
            <person name="Li Y."/>
            <person name="Liew Y.J."/>
            <person name="Baumgarten S."/>
            <person name="Simakov O."/>
            <person name="Wilson M."/>
            <person name="Piel J."/>
            <person name="Ashoor H."/>
            <person name="Bougouffa S."/>
            <person name="Bajic V.B."/>
            <person name="Ryu T."/>
            <person name="Ravasi T."/>
            <person name="Bayer T."/>
            <person name="Micklem G."/>
            <person name="Kim H."/>
            <person name="Bhak J."/>
            <person name="Lajeunesse T.C."/>
            <person name="Voolstra C.R."/>
        </authorList>
    </citation>
    <scope>NUCLEOTIDE SEQUENCE [LARGE SCALE GENOMIC DNA]</scope>
    <source>
        <strain evidence="2 3">CCMP2467</strain>
    </source>
</reference>
<evidence type="ECO:0000256" key="1">
    <source>
        <dbReference type="SAM" id="MobiDB-lite"/>
    </source>
</evidence>